<dbReference type="PANTHER" id="PTHR30483:SF6">
    <property type="entry name" value="PERIPLASMIC BINDING PROTEIN OF ABC TRANSPORTER FOR NATURAL AMINO ACIDS"/>
    <property type="match status" value="1"/>
</dbReference>
<evidence type="ECO:0000313" key="3">
    <source>
        <dbReference type="EMBL" id="SVA09707.1"/>
    </source>
</evidence>
<dbReference type="EMBL" id="UINC01003843">
    <property type="protein sequence ID" value="SVA09707.1"/>
    <property type="molecule type" value="Genomic_DNA"/>
</dbReference>
<evidence type="ECO:0000256" key="1">
    <source>
        <dbReference type="ARBA" id="ARBA00022729"/>
    </source>
</evidence>
<organism evidence="3">
    <name type="scientific">marine metagenome</name>
    <dbReference type="NCBI Taxonomy" id="408172"/>
    <lineage>
        <taxon>unclassified sequences</taxon>
        <taxon>metagenomes</taxon>
        <taxon>ecological metagenomes</taxon>
    </lineage>
</organism>
<dbReference type="InterPro" id="IPR019734">
    <property type="entry name" value="TPR_rpt"/>
</dbReference>
<reference evidence="3" key="1">
    <citation type="submission" date="2018-05" db="EMBL/GenBank/DDBJ databases">
        <authorList>
            <person name="Lanie J.A."/>
            <person name="Ng W.-L."/>
            <person name="Kazmierczak K.M."/>
            <person name="Andrzejewski T.M."/>
            <person name="Davidsen T.M."/>
            <person name="Wayne K.J."/>
            <person name="Tettelin H."/>
            <person name="Glass J.I."/>
            <person name="Rusch D."/>
            <person name="Podicherti R."/>
            <person name="Tsui H.-C.T."/>
            <person name="Winkler M.E."/>
        </authorList>
    </citation>
    <scope>NUCLEOTIDE SEQUENCE</scope>
</reference>
<dbReference type="CDD" id="cd06339">
    <property type="entry name" value="PBP1_YraM_LppC_lipoprotein-like"/>
    <property type="match status" value="1"/>
</dbReference>
<evidence type="ECO:0000259" key="2">
    <source>
        <dbReference type="Pfam" id="PF13458"/>
    </source>
</evidence>
<feature type="domain" description="Leucine-binding protein" evidence="2">
    <location>
        <begin position="293"/>
        <end position="476"/>
    </location>
</feature>
<dbReference type="SUPFAM" id="SSF53822">
    <property type="entry name" value="Periplasmic binding protein-like I"/>
    <property type="match status" value="1"/>
</dbReference>
<dbReference type="Gene3D" id="1.25.40.10">
    <property type="entry name" value="Tetratricopeptide repeat domain"/>
    <property type="match status" value="1"/>
</dbReference>
<name>A0A381T4Y6_9ZZZZ</name>
<dbReference type="InterPro" id="IPR028081">
    <property type="entry name" value="Leu-bd"/>
</dbReference>
<dbReference type="InterPro" id="IPR051010">
    <property type="entry name" value="BCAA_transport"/>
</dbReference>
<proteinExistence type="predicted"/>
<gene>
    <name evidence="3" type="ORF">METZ01_LOCUS62561</name>
</gene>
<dbReference type="SUPFAM" id="SSF48452">
    <property type="entry name" value="TPR-like"/>
    <property type="match status" value="1"/>
</dbReference>
<dbReference type="Pfam" id="PF13458">
    <property type="entry name" value="Peripla_BP_6"/>
    <property type="match status" value="1"/>
</dbReference>
<sequence>MPFSSKMIILSSQKSLKKYTTILLIFIYCLIFPFKSEAQLGKSDFSNHNNNETLGKVGYSQPFMHAENLFHSGKFLAAKPFYHTYLEKFKRGKRRSKAFFRLGLIDQNAKSYSTALRFYKMVLKEHPSNLLINDIKFNMAVCNFEIGKFGIAKKLFKTVIRKSLDKKKKWKALYFLSRLDGMRFGFDEGIEKLKKVYEQVDDREMSKQAFKLTEKMIDGELGERVLSSLLQKYETGFPADLLLLKKISLHREQRDIRGYKSVVEKFLYKFPEHQKSEVLKRELEIIQTGNDSQINVGVVLPLTGKLAATGQKVLQGIQLAYNLLPEASRDEIFLNVQNSSGSIGIEEILRNLARNPKTVGVLGPLLSDEIKQSADVADLFKLPVFSPTASSADLVETSPYIFRNALTRKIQARFLAEYSVNTLKLRRFVVLYPMESFGEELKDEFLKAVESFGGEVVGVSSYDRSQNDFKNQILALGGIADDDLDRITRKQILGNKDRKDFSDPTILSRPRVDMEHRFNDKIENLKVSLELGYDAMFIPGVYDKVGLIIPQLAFYNVDRITLLGANGWNSPELIKMVGKYLKSNYFVDGFYLDSHQAGVKRFVEQFQNNYGESPSHLSAQAYDAAGIIFNSIISGADNRLKLRDSLIMVNNYPGVTGKTNLLESGDSEKNIFALTVRKKKIVEGN</sequence>
<dbReference type="Gene3D" id="3.40.50.2300">
    <property type="match status" value="4"/>
</dbReference>
<dbReference type="InterPro" id="IPR028082">
    <property type="entry name" value="Peripla_BP_I"/>
</dbReference>
<dbReference type="PANTHER" id="PTHR30483">
    <property type="entry name" value="LEUCINE-SPECIFIC-BINDING PROTEIN"/>
    <property type="match status" value="1"/>
</dbReference>
<protein>
    <recommendedName>
        <fullName evidence="2">Leucine-binding protein domain-containing protein</fullName>
    </recommendedName>
</protein>
<keyword evidence="1" id="KW-0732">Signal</keyword>
<dbReference type="AlphaFoldDB" id="A0A381T4Y6"/>
<accession>A0A381T4Y6</accession>
<dbReference type="PROSITE" id="PS50005">
    <property type="entry name" value="TPR"/>
    <property type="match status" value="1"/>
</dbReference>
<dbReference type="InterPro" id="IPR011990">
    <property type="entry name" value="TPR-like_helical_dom_sf"/>
</dbReference>